<dbReference type="AlphaFoldDB" id="A0AAE0MGV1"/>
<gene>
    <name evidence="2" type="ORF">B0T19DRAFT_456570</name>
</gene>
<dbReference type="EMBL" id="JAUEPO010000002">
    <property type="protein sequence ID" value="KAK3332057.1"/>
    <property type="molecule type" value="Genomic_DNA"/>
</dbReference>
<feature type="region of interest" description="Disordered" evidence="1">
    <location>
        <begin position="15"/>
        <end position="95"/>
    </location>
</feature>
<reference evidence="2" key="2">
    <citation type="submission" date="2023-06" db="EMBL/GenBank/DDBJ databases">
        <authorList>
            <consortium name="Lawrence Berkeley National Laboratory"/>
            <person name="Haridas S."/>
            <person name="Hensen N."/>
            <person name="Bonometti L."/>
            <person name="Westerberg I."/>
            <person name="Brannstrom I.O."/>
            <person name="Guillou S."/>
            <person name="Cros-Aarteil S."/>
            <person name="Calhoun S."/>
            <person name="Kuo A."/>
            <person name="Mondo S."/>
            <person name="Pangilinan J."/>
            <person name="Riley R."/>
            <person name="Labutti K."/>
            <person name="Andreopoulos B."/>
            <person name="Lipzen A."/>
            <person name="Chen C."/>
            <person name="Yanf M."/>
            <person name="Daum C."/>
            <person name="Ng V."/>
            <person name="Clum A."/>
            <person name="Steindorff A."/>
            <person name="Ohm R."/>
            <person name="Martin F."/>
            <person name="Silar P."/>
            <person name="Natvig D."/>
            <person name="Lalanne C."/>
            <person name="Gautier V."/>
            <person name="Ament-Velasquez S.L."/>
            <person name="Kruys A."/>
            <person name="Hutchinson M.I."/>
            <person name="Powell A.J."/>
            <person name="Barry K."/>
            <person name="Miller A.N."/>
            <person name="Grigoriev I.V."/>
            <person name="Debuchy R."/>
            <person name="Gladieux P."/>
            <person name="Thoren M.H."/>
            <person name="Johannesson H."/>
        </authorList>
    </citation>
    <scope>NUCLEOTIDE SEQUENCE</scope>
    <source>
        <strain evidence="2">SMH4131-1</strain>
    </source>
</reference>
<evidence type="ECO:0000313" key="2">
    <source>
        <dbReference type="EMBL" id="KAK3332057.1"/>
    </source>
</evidence>
<keyword evidence="3" id="KW-1185">Reference proteome</keyword>
<evidence type="ECO:0000256" key="1">
    <source>
        <dbReference type="SAM" id="MobiDB-lite"/>
    </source>
</evidence>
<comment type="caution">
    <text evidence="2">The sequence shown here is derived from an EMBL/GenBank/DDBJ whole genome shotgun (WGS) entry which is preliminary data.</text>
</comment>
<reference evidence="2" key="1">
    <citation type="journal article" date="2023" name="Mol. Phylogenet. Evol.">
        <title>Genome-scale phylogeny and comparative genomics of the fungal order Sordariales.</title>
        <authorList>
            <person name="Hensen N."/>
            <person name="Bonometti L."/>
            <person name="Westerberg I."/>
            <person name="Brannstrom I.O."/>
            <person name="Guillou S."/>
            <person name="Cros-Aarteil S."/>
            <person name="Calhoun S."/>
            <person name="Haridas S."/>
            <person name="Kuo A."/>
            <person name="Mondo S."/>
            <person name="Pangilinan J."/>
            <person name="Riley R."/>
            <person name="LaButti K."/>
            <person name="Andreopoulos B."/>
            <person name="Lipzen A."/>
            <person name="Chen C."/>
            <person name="Yan M."/>
            <person name="Daum C."/>
            <person name="Ng V."/>
            <person name="Clum A."/>
            <person name="Steindorff A."/>
            <person name="Ohm R.A."/>
            <person name="Martin F."/>
            <person name="Silar P."/>
            <person name="Natvig D.O."/>
            <person name="Lalanne C."/>
            <person name="Gautier V."/>
            <person name="Ament-Velasquez S.L."/>
            <person name="Kruys A."/>
            <person name="Hutchinson M.I."/>
            <person name="Powell A.J."/>
            <person name="Barry K."/>
            <person name="Miller A.N."/>
            <person name="Grigoriev I.V."/>
            <person name="Debuchy R."/>
            <person name="Gladieux P."/>
            <person name="Hiltunen Thoren M."/>
            <person name="Johannesson H."/>
        </authorList>
    </citation>
    <scope>NUCLEOTIDE SEQUENCE</scope>
    <source>
        <strain evidence="2">SMH4131-1</strain>
    </source>
</reference>
<organism evidence="2 3">
    <name type="scientific">Cercophora scortea</name>
    <dbReference type="NCBI Taxonomy" id="314031"/>
    <lineage>
        <taxon>Eukaryota</taxon>
        <taxon>Fungi</taxon>
        <taxon>Dikarya</taxon>
        <taxon>Ascomycota</taxon>
        <taxon>Pezizomycotina</taxon>
        <taxon>Sordariomycetes</taxon>
        <taxon>Sordariomycetidae</taxon>
        <taxon>Sordariales</taxon>
        <taxon>Lasiosphaeriaceae</taxon>
        <taxon>Cercophora</taxon>
    </lineage>
</organism>
<name>A0AAE0MGV1_9PEZI</name>
<evidence type="ECO:0000313" key="3">
    <source>
        <dbReference type="Proteomes" id="UP001286456"/>
    </source>
</evidence>
<proteinExistence type="predicted"/>
<feature type="compositionally biased region" description="Polar residues" evidence="1">
    <location>
        <begin position="85"/>
        <end position="95"/>
    </location>
</feature>
<protein>
    <submittedName>
        <fullName evidence="2">Uncharacterized protein</fullName>
    </submittedName>
</protein>
<sequence>MSTLDRFFEHLKNVERENNERLRKEARRRNVTQPKQPINVPQKPQPPGASARQPQPPSASGRKPQPPSASVQQPQPPGPSAQPHFQANASRQPQLLARQSSIERSQMFPGGNYLEQYRPQQSVQFLQQRYLPTQCNLIEQDQIQKNQQQIDQFQQQIYSQTQDTLIRQYQQSMYWQHFGKLHQEVHSPTQNNPVDQLSHNTVAHAASHATYSSPCNLLDQVAVQATIADLDHAYNTDKPDAVAFNNQLQPSNPATDVINVVTVTTAAAQTFEAFPHTQTMPPLEPPIMTWIDALCQSRVFNTSLCRIAPAGIWTDCLRDPLLRGSLAQYIRGFWEEAPTAMPEEPFAQCTAKERRAYILCACLSTLTRIKGIPEPLTMDTVERELTPFLAAMRAVADEDMKFHVLGLPEWARAETGGKRMASCLLSFLLIRPFTMFFGQMSMQGLQRMLLAGGRGGQDSPLSWTRGVFGELQAMPVIEGYLMDAFGVVHNQILHAICDSIMRHEAASRLGRNN</sequence>
<accession>A0AAE0MGV1</accession>
<dbReference type="Proteomes" id="UP001286456">
    <property type="component" value="Unassembled WGS sequence"/>
</dbReference>